<dbReference type="InterPro" id="IPR002993">
    <property type="entry name" value="ODC_AZ"/>
</dbReference>
<dbReference type="Gene3D" id="3.40.630.60">
    <property type="match status" value="1"/>
</dbReference>
<evidence type="ECO:0000256" key="4">
    <source>
        <dbReference type="ARBA" id="ARBA00011486"/>
    </source>
</evidence>
<evidence type="ECO:0000256" key="5">
    <source>
        <dbReference type="ARBA" id="ARBA00022723"/>
    </source>
</evidence>
<keyword evidence="7" id="KW-0862">Zinc</keyword>
<reference evidence="9 10" key="1">
    <citation type="submission" date="2015-04" db="EMBL/GenBank/DDBJ databases">
        <authorList>
            <person name="Heijne W.H."/>
            <person name="Fedorova N.D."/>
            <person name="Nierman W.C."/>
            <person name="Vollebregt A.W."/>
            <person name="Zhao Z."/>
            <person name="Wu L."/>
            <person name="Kumar M."/>
            <person name="Stam H."/>
            <person name="van den Berg M.A."/>
            <person name="Pel H.J."/>
        </authorList>
    </citation>
    <scope>NUCLEOTIDE SEQUENCE [LARGE SCALE GENOMIC DNA]</scope>
    <source>
        <strain evidence="9 10">CBS 393.64</strain>
    </source>
</reference>
<evidence type="ECO:0000256" key="3">
    <source>
        <dbReference type="ARBA" id="ARBA00008796"/>
    </source>
</evidence>
<protein>
    <submittedName>
        <fullName evidence="9">Yippee family protein</fullName>
    </submittedName>
</protein>
<dbReference type="InterPro" id="IPR038581">
    <property type="entry name" value="ODC_AZ_sf"/>
</dbReference>
<feature type="domain" description="Yippee" evidence="8">
    <location>
        <begin position="190"/>
        <end position="307"/>
    </location>
</feature>
<dbReference type="Proteomes" id="UP000053958">
    <property type="component" value="Unassembled WGS sequence"/>
</dbReference>
<dbReference type="PANTHER" id="PTHR13848">
    <property type="entry name" value="PROTEIN YIPPEE-LIKE CG15309-RELATED"/>
    <property type="match status" value="1"/>
</dbReference>
<dbReference type="GO" id="GO:0075523">
    <property type="term" value="P:viral translational frameshifting"/>
    <property type="evidence" value="ECO:0007669"/>
    <property type="project" value="UniProtKB-KW"/>
</dbReference>
<dbReference type="AlphaFoldDB" id="A0A0F4YVT2"/>
<proteinExistence type="inferred from homology"/>
<dbReference type="PROSITE" id="PS51792">
    <property type="entry name" value="YIPPEE"/>
    <property type="match status" value="1"/>
</dbReference>
<dbReference type="InterPro" id="IPR016181">
    <property type="entry name" value="Acyl_CoA_acyltransferase"/>
</dbReference>
<dbReference type="STRING" id="1408163.A0A0F4YVT2"/>
<keyword evidence="10" id="KW-1185">Reference proteome</keyword>
<keyword evidence="6" id="KW-0688">Ribosomal frameshifting</keyword>
<accession>A0A0F4YVT2</accession>
<comment type="function">
    <text evidence="1">Ornithine decarboxylase (ODC) antizyme protein that negatively regulates ODC activity and intracellular polyamine biosynthesis in response to increased intracellular polyamine levels. Binds to ODC monomers, inhibiting the assembly of the functional ODC homodimer, and targets the monomers for ubiquitin-independent proteolytic destruction by the 26S proteasome.</text>
</comment>
<dbReference type="GO" id="GO:0008073">
    <property type="term" value="F:ornithine decarboxylase inhibitor activity"/>
    <property type="evidence" value="ECO:0007669"/>
    <property type="project" value="InterPro"/>
</dbReference>
<dbReference type="InterPro" id="IPR039058">
    <property type="entry name" value="Yippee_fam"/>
</dbReference>
<evidence type="ECO:0000256" key="6">
    <source>
        <dbReference type="ARBA" id="ARBA00022758"/>
    </source>
</evidence>
<dbReference type="GO" id="GO:0046872">
    <property type="term" value="F:metal ion binding"/>
    <property type="evidence" value="ECO:0007669"/>
    <property type="project" value="UniProtKB-KW"/>
</dbReference>
<dbReference type="RefSeq" id="XP_013329024.1">
    <property type="nucleotide sequence ID" value="XM_013473570.1"/>
</dbReference>
<dbReference type="OrthoDB" id="6407410at2759"/>
<dbReference type="InterPro" id="IPR034751">
    <property type="entry name" value="Yippee"/>
</dbReference>
<dbReference type="GeneID" id="25315967"/>
<comment type="subunit">
    <text evidence="4">Interacts with ODC and thereby sterically blocks ODC homodimerization.</text>
</comment>
<dbReference type="EMBL" id="LASV01000143">
    <property type="protein sequence ID" value="KKA22412.1"/>
    <property type="molecule type" value="Genomic_DNA"/>
</dbReference>
<evidence type="ECO:0000256" key="7">
    <source>
        <dbReference type="ARBA" id="ARBA00022833"/>
    </source>
</evidence>
<dbReference type="Pfam" id="PF02100">
    <property type="entry name" value="ODC_AZ"/>
    <property type="match status" value="1"/>
</dbReference>
<dbReference type="SUPFAM" id="SSF55729">
    <property type="entry name" value="Acyl-CoA N-acyltransferases (Nat)"/>
    <property type="match status" value="1"/>
</dbReference>
<comment type="similarity">
    <text evidence="3">Belongs to the ODC antizyme family.</text>
</comment>
<dbReference type="Pfam" id="PF03226">
    <property type="entry name" value="Yippee-Mis18"/>
    <property type="match status" value="1"/>
</dbReference>
<evidence type="ECO:0000259" key="8">
    <source>
        <dbReference type="PROSITE" id="PS51792"/>
    </source>
</evidence>
<dbReference type="InterPro" id="IPR004910">
    <property type="entry name" value="Yippee/Mis18/Cereblon"/>
</dbReference>
<evidence type="ECO:0000256" key="1">
    <source>
        <dbReference type="ARBA" id="ARBA00002307"/>
    </source>
</evidence>
<evidence type="ECO:0000313" key="9">
    <source>
        <dbReference type="EMBL" id="KKA22412.1"/>
    </source>
</evidence>
<comment type="caution">
    <text evidence="9">The sequence shown here is derived from an EMBL/GenBank/DDBJ whole genome shotgun (WGS) entry which is preliminary data.</text>
</comment>
<comment type="similarity">
    <text evidence="2">Belongs to the yippee family.</text>
</comment>
<evidence type="ECO:0000313" key="10">
    <source>
        <dbReference type="Proteomes" id="UP000053958"/>
    </source>
</evidence>
<gene>
    <name evidence="9" type="ORF">T310_3618</name>
</gene>
<name>A0A0F4YVT2_RASE3</name>
<organism evidence="9 10">
    <name type="scientific">Rasamsonia emersonii (strain ATCC 16479 / CBS 393.64 / IMI 116815)</name>
    <dbReference type="NCBI Taxonomy" id="1408163"/>
    <lineage>
        <taxon>Eukaryota</taxon>
        <taxon>Fungi</taxon>
        <taxon>Dikarya</taxon>
        <taxon>Ascomycota</taxon>
        <taxon>Pezizomycotina</taxon>
        <taxon>Eurotiomycetes</taxon>
        <taxon>Eurotiomycetidae</taxon>
        <taxon>Eurotiales</taxon>
        <taxon>Trichocomaceae</taxon>
        <taxon>Rasamsonia</taxon>
    </lineage>
</organism>
<keyword evidence="5" id="KW-0479">Metal-binding</keyword>
<evidence type="ECO:0000256" key="2">
    <source>
        <dbReference type="ARBA" id="ARBA00005613"/>
    </source>
</evidence>
<sequence length="375" mass="41507">MAGDLNSKNSNYNQKQHFFESSGQTRVLASCYSEHGGIPEAPSGSKMLATSPPLGSPAISIAENFFWPRDKLSRNTGEAAQTITEECERLFCDTLSAMFLGERNCGQRRSLVVGAHRQEFRPDSVKDNYRRIESWVELWDYANDAIYRGFVVDDSNGKTMFVFFEDRTSDHGIKTGLLSLFELADMDAFNCTRIVACVPRSADPSELGIIVSKGFTGRHGRAYLVSAVPIPTSISMASSFSPTSLPNTITQRPVPRQLVTGAHTVCDISCAFCGSVLGWKYVAAEEESQRYKVGKFILETKRISTSSCWEIESDTATSVSNAAQISKNTTSQPFDSAVEFDSQDEDECEDLFAGVWTPALAIRRRRRKFDSHSAV</sequence>